<dbReference type="Proteomes" id="UP001195914">
    <property type="component" value="Unassembled WGS sequence"/>
</dbReference>
<accession>A0AAD9LFJ2</accession>
<protein>
    <submittedName>
        <fullName evidence="1">Uncharacterized protein</fullName>
    </submittedName>
</protein>
<name>A0AAD9LFJ2_BABDI</name>
<reference evidence="1" key="2">
    <citation type="submission" date="2021-05" db="EMBL/GenBank/DDBJ databases">
        <authorList>
            <person name="Pain A."/>
        </authorList>
    </citation>
    <scope>NUCLEOTIDE SEQUENCE</scope>
    <source>
        <strain evidence="1">1802A</strain>
    </source>
</reference>
<proteinExistence type="predicted"/>
<dbReference type="AlphaFoldDB" id="A0AAD9LFJ2"/>
<comment type="caution">
    <text evidence="1">The sequence shown here is derived from an EMBL/GenBank/DDBJ whole genome shotgun (WGS) entry which is preliminary data.</text>
</comment>
<keyword evidence="2" id="KW-1185">Reference proteome</keyword>
<evidence type="ECO:0000313" key="2">
    <source>
        <dbReference type="Proteomes" id="UP001195914"/>
    </source>
</evidence>
<organism evidence="1 2">
    <name type="scientific">Babesia divergens</name>
    <dbReference type="NCBI Taxonomy" id="32595"/>
    <lineage>
        <taxon>Eukaryota</taxon>
        <taxon>Sar</taxon>
        <taxon>Alveolata</taxon>
        <taxon>Apicomplexa</taxon>
        <taxon>Aconoidasida</taxon>
        <taxon>Piroplasmida</taxon>
        <taxon>Babesiidae</taxon>
        <taxon>Babesia</taxon>
    </lineage>
</organism>
<reference evidence="1" key="1">
    <citation type="journal article" date="2014" name="Nucleic Acids Res.">
        <title>The evolutionary dynamics of variant antigen genes in Babesia reveal a history of genomic innovation underlying host-parasite interaction.</title>
        <authorList>
            <person name="Jackson A.P."/>
            <person name="Otto T.D."/>
            <person name="Darby A."/>
            <person name="Ramaprasad A."/>
            <person name="Xia D."/>
            <person name="Echaide I.E."/>
            <person name="Farber M."/>
            <person name="Gahlot S."/>
            <person name="Gamble J."/>
            <person name="Gupta D."/>
            <person name="Gupta Y."/>
            <person name="Jackson L."/>
            <person name="Malandrin L."/>
            <person name="Malas T.B."/>
            <person name="Moussa E."/>
            <person name="Nair M."/>
            <person name="Reid A.J."/>
            <person name="Sanders M."/>
            <person name="Sharma J."/>
            <person name="Tracey A."/>
            <person name="Quail M.A."/>
            <person name="Weir W."/>
            <person name="Wastling J.M."/>
            <person name="Hall N."/>
            <person name="Willadsen P."/>
            <person name="Lingelbach K."/>
            <person name="Shiels B."/>
            <person name="Tait A."/>
            <person name="Berriman M."/>
            <person name="Allred D.R."/>
            <person name="Pain A."/>
        </authorList>
    </citation>
    <scope>NUCLEOTIDE SEQUENCE</scope>
    <source>
        <strain evidence="1">1802A</strain>
    </source>
</reference>
<dbReference type="EMBL" id="JAHBMH010000062">
    <property type="protein sequence ID" value="KAK1934730.1"/>
    <property type="molecule type" value="Genomic_DNA"/>
</dbReference>
<sequence>MEAAPKSERSVIVHYVRYWLPPPVCLPAVCQSRPDPGRRVEVVLEPQVLWFCLLRKVGDVDIIMSPTVYAPFVGGPLPAAFVDDAPCNLGEPLRQEQLMRHMFVSLPASSHSKHPVLRSEFSLYGTDENFKRIATAAEDVHTYQDSISILQVYMEKHLRYAVLYLIWVCPRISHNVTRNVVINSMPLPYGYCVYYRKAAEMATLCEQRGYSSLAFAVRELRLMLRELQRILRRGVRPLSCRSGYWLEGSVFANLCVLFSIPCYGEFISALGIYFIAGFGELLSLHREFRDLKMYCSRVNSVYKVVKLDPPFLCGNLFPISYFVKEPSPSMKALSTAWEALKDSELLSFIYKRAQSYDY</sequence>
<gene>
    <name evidence="1" type="ORF">X943_000548</name>
</gene>
<evidence type="ECO:0000313" key="1">
    <source>
        <dbReference type="EMBL" id="KAK1934730.1"/>
    </source>
</evidence>